<evidence type="ECO:0000313" key="6">
    <source>
        <dbReference type="Proteomes" id="UP001597112"/>
    </source>
</evidence>
<feature type="signal peptide" evidence="4">
    <location>
        <begin position="1"/>
        <end position="21"/>
    </location>
</feature>
<evidence type="ECO:0000256" key="2">
    <source>
        <dbReference type="ARBA" id="ARBA00022803"/>
    </source>
</evidence>
<reference evidence="6" key="1">
    <citation type="journal article" date="2019" name="Int. J. Syst. Evol. Microbiol.">
        <title>The Global Catalogue of Microorganisms (GCM) 10K type strain sequencing project: providing services to taxonomists for standard genome sequencing and annotation.</title>
        <authorList>
            <consortium name="The Broad Institute Genomics Platform"/>
            <consortium name="The Broad Institute Genome Sequencing Center for Infectious Disease"/>
            <person name="Wu L."/>
            <person name="Ma J."/>
        </authorList>
    </citation>
    <scope>NUCLEOTIDE SEQUENCE [LARGE SCALE GENOMIC DNA]</scope>
    <source>
        <strain evidence="6">CCUG 58938</strain>
    </source>
</reference>
<dbReference type="Gene3D" id="1.25.40.10">
    <property type="entry name" value="Tetratricopeptide repeat domain"/>
    <property type="match status" value="1"/>
</dbReference>
<sequence length="281" mass="31670">MIKSISRLITMLMVMSSFFVAGQAKVNEAAAWETYADTLASREDFAGAIKLYNKIIEKSGLKQDDDYSVLYKRAYAYFGAQDFTNALKDINQYLQRIPDPQAKLLRIYINQGLGDHKAQLADLDDFLKQSPGNPEIIRFRASVLMDAGEYKEAQRDLKSLLAQRADPEIESFLGLTYYYLGNLDSAMIVFDRVIKQEPSLLQPYLYAGSLCIEEGAYALALVYINKGLQVDPTNTTLLFYKGVALTETDKLEEGCRCLRKAFEAGFDDAADYLKEYCYGAD</sequence>
<keyword evidence="1" id="KW-0677">Repeat</keyword>
<dbReference type="InterPro" id="IPR019734">
    <property type="entry name" value="TPR_rpt"/>
</dbReference>
<dbReference type="Pfam" id="PF13432">
    <property type="entry name" value="TPR_16"/>
    <property type="match status" value="2"/>
</dbReference>
<feature type="chain" id="PRO_5046558127" evidence="4">
    <location>
        <begin position="22"/>
        <end position="281"/>
    </location>
</feature>
<feature type="repeat" description="TPR" evidence="3">
    <location>
        <begin position="167"/>
        <end position="200"/>
    </location>
</feature>
<evidence type="ECO:0000256" key="4">
    <source>
        <dbReference type="SAM" id="SignalP"/>
    </source>
</evidence>
<dbReference type="PROSITE" id="PS50005">
    <property type="entry name" value="TPR"/>
    <property type="match status" value="1"/>
</dbReference>
<keyword evidence="2 3" id="KW-0802">TPR repeat</keyword>
<dbReference type="EMBL" id="JBHTKA010000007">
    <property type="protein sequence ID" value="MFD1000724.1"/>
    <property type="molecule type" value="Genomic_DNA"/>
</dbReference>
<keyword evidence="4" id="KW-0732">Signal</keyword>
<organism evidence="5 6">
    <name type="scientific">Ohtaekwangia kribbensis</name>
    <dbReference type="NCBI Taxonomy" id="688913"/>
    <lineage>
        <taxon>Bacteria</taxon>
        <taxon>Pseudomonadati</taxon>
        <taxon>Bacteroidota</taxon>
        <taxon>Cytophagia</taxon>
        <taxon>Cytophagales</taxon>
        <taxon>Fulvivirgaceae</taxon>
        <taxon>Ohtaekwangia</taxon>
    </lineage>
</organism>
<name>A0ABW3K3K6_9BACT</name>
<dbReference type="PANTHER" id="PTHR44858">
    <property type="entry name" value="TETRATRICOPEPTIDE REPEAT PROTEIN 6"/>
    <property type="match status" value="1"/>
</dbReference>
<evidence type="ECO:0000313" key="5">
    <source>
        <dbReference type="EMBL" id="MFD1000724.1"/>
    </source>
</evidence>
<keyword evidence="6" id="KW-1185">Reference proteome</keyword>
<evidence type="ECO:0000256" key="1">
    <source>
        <dbReference type="ARBA" id="ARBA00022737"/>
    </source>
</evidence>
<gene>
    <name evidence="5" type="ORF">ACFQ21_15465</name>
</gene>
<comment type="caution">
    <text evidence="5">The sequence shown here is derived from an EMBL/GenBank/DDBJ whole genome shotgun (WGS) entry which is preliminary data.</text>
</comment>
<proteinExistence type="predicted"/>
<dbReference type="SMART" id="SM00028">
    <property type="entry name" value="TPR"/>
    <property type="match status" value="4"/>
</dbReference>
<dbReference type="InterPro" id="IPR011990">
    <property type="entry name" value="TPR-like_helical_dom_sf"/>
</dbReference>
<dbReference type="Proteomes" id="UP001597112">
    <property type="component" value="Unassembled WGS sequence"/>
</dbReference>
<dbReference type="PANTHER" id="PTHR44858:SF1">
    <property type="entry name" value="UDP-N-ACETYLGLUCOSAMINE--PEPTIDE N-ACETYLGLUCOSAMINYLTRANSFERASE SPINDLY-RELATED"/>
    <property type="match status" value="1"/>
</dbReference>
<dbReference type="RefSeq" id="WP_377580179.1">
    <property type="nucleotide sequence ID" value="NZ_JBHTKA010000007.1"/>
</dbReference>
<accession>A0ABW3K3K6</accession>
<dbReference type="SUPFAM" id="SSF48452">
    <property type="entry name" value="TPR-like"/>
    <property type="match status" value="1"/>
</dbReference>
<dbReference type="InterPro" id="IPR050498">
    <property type="entry name" value="Ycf3"/>
</dbReference>
<evidence type="ECO:0000256" key="3">
    <source>
        <dbReference type="PROSITE-ProRule" id="PRU00339"/>
    </source>
</evidence>
<protein>
    <submittedName>
        <fullName evidence="5">Tetratricopeptide repeat protein</fullName>
    </submittedName>
</protein>